<dbReference type="SUPFAM" id="SSF46579">
    <property type="entry name" value="Prefoldin"/>
    <property type="match status" value="1"/>
</dbReference>
<organism evidence="9 10">
    <name type="scientific">Drosophila navojoa</name>
    <name type="common">Fruit fly</name>
    <dbReference type="NCBI Taxonomy" id="7232"/>
    <lineage>
        <taxon>Eukaryota</taxon>
        <taxon>Metazoa</taxon>
        <taxon>Ecdysozoa</taxon>
        <taxon>Arthropoda</taxon>
        <taxon>Hexapoda</taxon>
        <taxon>Insecta</taxon>
        <taxon>Pterygota</taxon>
        <taxon>Neoptera</taxon>
        <taxon>Endopterygota</taxon>
        <taxon>Diptera</taxon>
        <taxon>Brachycera</taxon>
        <taxon>Muscomorpha</taxon>
        <taxon>Ephydroidea</taxon>
        <taxon>Drosophilidae</taxon>
        <taxon>Drosophila</taxon>
    </lineage>
</organism>
<comment type="subunit">
    <text evidence="4">Heterohexamer of two PFD-alpha type and four PFD-beta type subunits.</text>
</comment>
<evidence type="ECO:0000256" key="4">
    <source>
        <dbReference type="ARBA" id="ARBA00011695"/>
    </source>
</evidence>
<dbReference type="InterPro" id="IPR002777">
    <property type="entry name" value="PFD_beta-like"/>
</dbReference>
<gene>
    <name evidence="9" type="ORF">AWZ03_001818</name>
</gene>
<comment type="subunit">
    <text evidence="8">Component of the PAQosome complex which is responsible for the biogenesis of several protein complexes and which consists of R2TP complex members RUVBL1, RUVBL2, RPAP3 and PIH1D1, URI complex members PFDN2, PFDN6, PDRG1, UXT and URI1 as well as ASDURF, POLR2E and DNAAF10/WDR92.</text>
</comment>
<evidence type="ECO:0000256" key="1">
    <source>
        <dbReference type="ARBA" id="ARBA00003581"/>
    </source>
</evidence>
<accession>A0A484BSK5</accession>
<dbReference type="GO" id="GO:0005737">
    <property type="term" value="C:cytoplasm"/>
    <property type="evidence" value="ECO:0007669"/>
    <property type="project" value="UniProtKB-SubCell"/>
</dbReference>
<evidence type="ECO:0000256" key="3">
    <source>
        <dbReference type="ARBA" id="ARBA00008045"/>
    </source>
</evidence>
<evidence type="ECO:0000256" key="7">
    <source>
        <dbReference type="ARBA" id="ARBA00023186"/>
    </source>
</evidence>
<dbReference type="Pfam" id="PF01920">
    <property type="entry name" value="Prefoldin_2"/>
    <property type="match status" value="1"/>
</dbReference>
<evidence type="ECO:0000256" key="8">
    <source>
        <dbReference type="ARBA" id="ARBA00026022"/>
    </source>
</evidence>
<dbReference type="KEGG" id="dnv:108653202"/>
<evidence type="ECO:0000256" key="2">
    <source>
        <dbReference type="ARBA" id="ARBA00004496"/>
    </source>
</evidence>
<comment type="function">
    <text evidence="1">May play a role in chaperone-mediated protein folding.</text>
</comment>
<dbReference type="InterPro" id="IPR030482">
    <property type="entry name" value="PDRG1"/>
</dbReference>
<protein>
    <recommendedName>
        <fullName evidence="5">p53 and DNA damage-regulated protein 1</fullName>
    </recommendedName>
</protein>
<evidence type="ECO:0000256" key="6">
    <source>
        <dbReference type="ARBA" id="ARBA00022490"/>
    </source>
</evidence>
<evidence type="ECO:0000256" key="5">
    <source>
        <dbReference type="ARBA" id="ARBA00016313"/>
    </source>
</evidence>
<name>A0A484BSK5_DRONA</name>
<comment type="similarity">
    <text evidence="3">Belongs to the prefoldin subunit beta family.</text>
</comment>
<keyword evidence="7" id="KW-0143">Chaperone</keyword>
<reference evidence="9 10" key="1">
    <citation type="journal article" date="2019" name="J. Hered.">
        <title>An Improved Genome Assembly for Drosophila navojoa, the Basal Species in the mojavensis Cluster.</title>
        <authorList>
            <person name="Vanderlinde T."/>
            <person name="Dupim E.G."/>
            <person name="Nazario-Yepiz N.O."/>
            <person name="Carvalho A.B."/>
        </authorList>
    </citation>
    <scope>NUCLEOTIDE SEQUENCE [LARGE SCALE GENOMIC DNA]</scope>
    <source>
        <strain evidence="9">Navoj_Jal97</strain>
        <tissue evidence="9">Whole organism</tissue>
    </source>
</reference>
<comment type="subcellular location">
    <subcellularLocation>
        <location evidence="2">Cytoplasm</location>
    </subcellularLocation>
</comment>
<comment type="caution">
    <text evidence="9">The sequence shown here is derived from an EMBL/GenBank/DDBJ whole genome shotgun (WGS) entry which is preliminary data.</text>
</comment>
<sequence length="132" mass="15382">MSQADLNKSIEIIKKTEELADKILVNKQELTVMDKRRQETREALRLMEKSAEPKVWITVGSMLVKMKRDQAIQLLKKDQEQISQQINLIYSEQKILVNKHRDVEFKSPFSGTNLKALDRKEFDALKANLPML</sequence>
<dbReference type="AlphaFoldDB" id="A0A484BSK5"/>
<evidence type="ECO:0000313" key="10">
    <source>
        <dbReference type="Proteomes" id="UP000295192"/>
    </source>
</evidence>
<dbReference type="OMA" id="DEKAMVC"/>
<dbReference type="EMBL" id="LSRL02000007">
    <property type="protein sequence ID" value="TDG51758.1"/>
    <property type="molecule type" value="Genomic_DNA"/>
</dbReference>
<evidence type="ECO:0000313" key="9">
    <source>
        <dbReference type="EMBL" id="TDG51758.1"/>
    </source>
</evidence>
<proteinExistence type="inferred from homology"/>
<dbReference type="PANTHER" id="PTHR21162:SF0">
    <property type="entry name" value="P53 AND DNA DAMAGE-REGULATED PROTEIN 1"/>
    <property type="match status" value="1"/>
</dbReference>
<keyword evidence="10" id="KW-1185">Reference proteome</keyword>
<dbReference type="Proteomes" id="UP000295192">
    <property type="component" value="Unassembled WGS sequence"/>
</dbReference>
<dbReference type="GO" id="GO:0006457">
    <property type="term" value="P:protein folding"/>
    <property type="evidence" value="ECO:0007669"/>
    <property type="project" value="InterPro"/>
</dbReference>
<dbReference type="OrthoDB" id="20282at2759"/>
<dbReference type="GO" id="GO:0051082">
    <property type="term" value="F:unfolded protein binding"/>
    <property type="evidence" value="ECO:0007669"/>
    <property type="project" value="InterPro"/>
</dbReference>
<dbReference type="STRING" id="7232.A0A484BSK5"/>
<dbReference type="PANTHER" id="PTHR21162">
    <property type="entry name" value="P53 AND DNA DAMAGE-REGULATED PROTEIN"/>
    <property type="match status" value="1"/>
</dbReference>
<keyword evidence="6" id="KW-0963">Cytoplasm</keyword>
<dbReference type="CDD" id="cd22860">
    <property type="entry name" value="PDRG1"/>
    <property type="match status" value="1"/>
</dbReference>
<dbReference type="GO" id="GO:0016272">
    <property type="term" value="C:prefoldin complex"/>
    <property type="evidence" value="ECO:0007669"/>
    <property type="project" value="InterPro"/>
</dbReference>